<dbReference type="PANTHER" id="PTHR14240">
    <property type="entry name" value="RETINITIS PIGMENTOSA GTPASE REGULATOR-INTERACTING PROTEIN"/>
    <property type="match status" value="1"/>
</dbReference>
<evidence type="ECO:0000256" key="1">
    <source>
        <dbReference type="SAM" id="Coils"/>
    </source>
</evidence>
<keyword evidence="1" id="KW-0175">Coiled coil</keyword>
<evidence type="ECO:0000256" key="2">
    <source>
        <dbReference type="SAM" id="MobiDB-lite"/>
    </source>
</evidence>
<dbReference type="InterPro" id="IPR031139">
    <property type="entry name" value="RPGRIP1_fam"/>
</dbReference>
<accession>A0ABM5EUY3</accession>
<dbReference type="PANTHER" id="PTHR14240:SF4">
    <property type="entry name" value="PROTEIN FANTOM"/>
    <property type="match status" value="1"/>
</dbReference>
<sequence length="183" mass="21185">MLATADETSEDLPVRDVGLSVGGLQESPTAQNMKARQAVSRISREELEDRYLRMHEENILLKQHGRKQEDKIKRMATKLIRLVNDKKRAEQAGGGPKRLGHEVEMEEVIEQLQEKVRELEKQNEAIRHRLISTKQQLQLQGHRNEIAGSRCPAFEILTSVATQIWTPFTRRSKSRDKKLRERD</sequence>
<dbReference type="Proteomes" id="UP001652642">
    <property type="component" value="Chromosome 10"/>
</dbReference>
<feature type="coiled-coil region" evidence="1">
    <location>
        <begin position="72"/>
        <end position="136"/>
    </location>
</feature>
<proteinExistence type="predicted"/>
<evidence type="ECO:0000313" key="3">
    <source>
        <dbReference type="Proteomes" id="UP001652642"/>
    </source>
</evidence>
<feature type="region of interest" description="Disordered" evidence="2">
    <location>
        <begin position="1"/>
        <end position="38"/>
    </location>
</feature>
<dbReference type="RefSeq" id="XP_072836963.1">
    <property type="nucleotide sequence ID" value="XM_072980862.1"/>
</dbReference>
<reference evidence="4" key="1">
    <citation type="submission" date="2025-08" db="UniProtKB">
        <authorList>
            <consortium name="RefSeq"/>
        </authorList>
    </citation>
    <scope>IDENTIFICATION</scope>
</reference>
<dbReference type="GeneID" id="110082476"/>
<organism evidence="3 4">
    <name type="scientific">Pogona vitticeps</name>
    <name type="common">central bearded dragon</name>
    <dbReference type="NCBI Taxonomy" id="103695"/>
    <lineage>
        <taxon>Eukaryota</taxon>
        <taxon>Metazoa</taxon>
        <taxon>Chordata</taxon>
        <taxon>Craniata</taxon>
        <taxon>Vertebrata</taxon>
        <taxon>Euteleostomi</taxon>
        <taxon>Lepidosauria</taxon>
        <taxon>Squamata</taxon>
        <taxon>Bifurcata</taxon>
        <taxon>Unidentata</taxon>
        <taxon>Episquamata</taxon>
        <taxon>Toxicofera</taxon>
        <taxon>Iguania</taxon>
        <taxon>Acrodonta</taxon>
        <taxon>Agamidae</taxon>
        <taxon>Amphibolurinae</taxon>
        <taxon>Pogona</taxon>
    </lineage>
</organism>
<gene>
    <name evidence="4" type="primary">RPGRIP1L</name>
</gene>
<evidence type="ECO:0000313" key="4">
    <source>
        <dbReference type="RefSeq" id="XP_072836963.1"/>
    </source>
</evidence>
<protein>
    <submittedName>
        <fullName evidence="4">Protein fantom isoform X8</fullName>
    </submittedName>
</protein>
<keyword evidence="3" id="KW-1185">Reference proteome</keyword>
<name>A0ABM5EUY3_9SAUR</name>